<comment type="caution">
    <text evidence="1">The sequence shown here is derived from an EMBL/GenBank/DDBJ whole genome shotgun (WGS) entry which is preliminary data.</text>
</comment>
<sequence>MASSSLSRSKRIVLQDSEGFTLEVDKEVAKKSVTIKHMTEDSLASRGPILLSKVPGNILAKVTEYYKRVVTQPLAGVHFAPSTVNQHAIPIPSRYVDERAMTIQVLGYSEVKAEEAQALWEEIEVVKSIENLSINHRHRMGHMEEPLKSISLTKQSYSHSFFFIKHYKVVLRSINGKTLKVDQVKQNQSCSLPNVHGDILAKIVEYYNNVAFVLELVNDDEQTLVGLLVAVDYLNIKGLFSLACENILDMIKRKDQAHICKLFNIMPKFSLEEKERMRSANPWTFN</sequence>
<protein>
    <submittedName>
        <fullName evidence="1">Uncharacterized protein</fullName>
    </submittedName>
</protein>
<evidence type="ECO:0000313" key="1">
    <source>
        <dbReference type="EMBL" id="KAI5661627.1"/>
    </source>
</evidence>
<gene>
    <name evidence="1" type="ORF">M9H77_20950</name>
</gene>
<dbReference type="EMBL" id="CM044705">
    <property type="protein sequence ID" value="KAI5661627.1"/>
    <property type="molecule type" value="Genomic_DNA"/>
</dbReference>
<keyword evidence="2" id="KW-1185">Reference proteome</keyword>
<accession>A0ACC0AMF3</accession>
<organism evidence="1 2">
    <name type="scientific">Catharanthus roseus</name>
    <name type="common">Madagascar periwinkle</name>
    <name type="synonym">Vinca rosea</name>
    <dbReference type="NCBI Taxonomy" id="4058"/>
    <lineage>
        <taxon>Eukaryota</taxon>
        <taxon>Viridiplantae</taxon>
        <taxon>Streptophyta</taxon>
        <taxon>Embryophyta</taxon>
        <taxon>Tracheophyta</taxon>
        <taxon>Spermatophyta</taxon>
        <taxon>Magnoliopsida</taxon>
        <taxon>eudicotyledons</taxon>
        <taxon>Gunneridae</taxon>
        <taxon>Pentapetalae</taxon>
        <taxon>asterids</taxon>
        <taxon>lamiids</taxon>
        <taxon>Gentianales</taxon>
        <taxon>Apocynaceae</taxon>
        <taxon>Rauvolfioideae</taxon>
        <taxon>Vinceae</taxon>
        <taxon>Catharanthinae</taxon>
        <taxon>Catharanthus</taxon>
    </lineage>
</organism>
<reference evidence="2" key="1">
    <citation type="journal article" date="2023" name="Nat. Plants">
        <title>Single-cell RNA sequencing provides a high-resolution roadmap for understanding the multicellular compartmentation of specialized metabolism.</title>
        <authorList>
            <person name="Sun S."/>
            <person name="Shen X."/>
            <person name="Li Y."/>
            <person name="Li Y."/>
            <person name="Wang S."/>
            <person name="Li R."/>
            <person name="Zhang H."/>
            <person name="Shen G."/>
            <person name="Guo B."/>
            <person name="Wei J."/>
            <person name="Xu J."/>
            <person name="St-Pierre B."/>
            <person name="Chen S."/>
            <person name="Sun C."/>
        </authorList>
    </citation>
    <scope>NUCLEOTIDE SEQUENCE [LARGE SCALE GENOMIC DNA]</scope>
</reference>
<name>A0ACC0AMF3_CATRO</name>
<evidence type="ECO:0000313" key="2">
    <source>
        <dbReference type="Proteomes" id="UP001060085"/>
    </source>
</evidence>
<dbReference type="Proteomes" id="UP001060085">
    <property type="component" value="Linkage Group LG05"/>
</dbReference>
<proteinExistence type="predicted"/>